<comment type="subcellular location">
    <subcellularLocation>
        <location evidence="1">Secreted</location>
    </subcellularLocation>
</comment>
<evidence type="ECO:0000256" key="4">
    <source>
        <dbReference type="ARBA" id="ARBA00022737"/>
    </source>
</evidence>
<evidence type="ECO:0000313" key="8">
    <source>
        <dbReference type="Proteomes" id="UP000828390"/>
    </source>
</evidence>
<dbReference type="CDD" id="cd01450">
    <property type="entry name" value="vWFA_subfamily_ECM"/>
    <property type="match status" value="3"/>
</dbReference>
<sequence>MATVSHEAYLTEESEIADVSRLNMASATRFEPQIVRYVWNHYDSFAYNPKIEACCAGMVNPSYGNSGQATKCCGDLSYDTRCYDCVNTQIKPMFDFRAKICCDGRIFDLLPSKTCCCGSQVFDPTTKVCCEDKIVERPSDMPGECCSCGFSQVDLVFVLDSSESITSPNWPKMLDFCKNVLQEADIDNDKVRVGVLSYRHNTTVEFHLDDFHNKQLLFDAIDKIKYVRGSTGTGLALQSLRTDMFEIHHGDRPNVGNIAIVVTDGDSDNFTLTVEQAALAHKDGIHIFAIGIALRNLTELKKIATPAPNDANVFSIDDFKHLNSLKGQLFASICTGQAVLNLYKPCGSDYYNPNKEICCNGVPQPGGPNMECCDAKSFNREKETCCEKVVNPLRGPNTVCCGSKSMDSKEELCCSGRPVPKAGPQYNTCCGAYTYDPTIEVCCEGFVSKAYGNPDLDTGCCADFSYDKRCWACKGGKISPLFDPECQICCDGVIHNMTIGLSCCCGSEIFKPDELICCQSKLRKRTDQELSHSCCECGSALVDLVFVLDSSESVGLPHWSMLLKFTQKVIAAAEVDIGRTRIGLVTYRHNVTLEFYMNTYIRAANMIDYVRDIPYIRGSTNTADAIKAMHETMFTTKNGDRPGIPNVGIVITDGASDNSTHTKEEAARAKSKDIHIYAIGIGLSTSDELKAIATEPWEENLFTTQSFDDLDHLQTKLFTIISDICPQEPKKKLKKPCGDTNMYDPRTEVCCYGEPQPLYDNEEYTSCCAKVSYDERTHMCCKEKVNKIPIGSKNPKCCQEVAFDPFEAVCCDGSKVIPKTSPGAEVCCGMMTYDPKLEICCEDIVYRNYGGQYGACCVMLDTNLTVSFDTRCYKCEKGELIPLYDCTFQRCCDGVIQEISSPSSCCCGKKAFDPDNQICCEGNLRARQPLDNPQCCECQNNIVDIVVVLDSSESVGLPNWKKMEVFVEELIADADIPSARFGMLTYNHEPTIRFHLNKYTKKKELMEAVDNLPYVRGSTDTGLALEAMRGMFQYMYGDRTNAPDFCLLLTDGESDDYDYTVEQANLAKRKGIHIIALGVGLKNGTELRAVASPPIDDNAILLTDFEELEKIKEKIFNDLASTICPQLPKPRCRTPCGNSSIDEQLELCCEGVPQKLIAGNRTLCCEYKAYDPDCFVCCDDFTLVSRYAGEFTACCCRSAYDTRTHMCCGNQILPLTAGAFTGCCHNASYDTRTEVCCDMITVQPSFGEKNTGCCNGKSYDTRCSKCVGLQITANYNTSSQLCCDGNIQEKQYAERSCCCAGRQFNVDISICCENNLYERPGKYEVTCCGKDVFDPIKSICCDGKAVKRDWGLDTHCCGRDAYDRKTAVCCEGKTNKMKGSESCCCGNGAYDIYTEICCDGKINDMALPGLRNSSICCGQQAFDPSLQICCGGKVRDLLPAKSTACCGAKTYNPEQEKCENGEVKIVDGKCSRRSYSPKSQTCCNGWINNATYPQPYSRCCFDRLYDSRNHVCCCNGNLEEAVAGIFTQCCYSYAYDSRTHTCCDGQIVRKPYPSAECCCGRQAYDSSREICCGGVVRQCGIDRGACCGTLAYDPVLQICCGGNLFPRTFGEETFCCGKEAFNPMLAACCGDRIAYRKEINLEW</sequence>
<dbReference type="GO" id="GO:0005576">
    <property type="term" value="C:extracellular region"/>
    <property type="evidence" value="ECO:0007669"/>
    <property type="project" value="UniProtKB-SubCell"/>
</dbReference>
<dbReference type="Gene3D" id="3.40.50.410">
    <property type="entry name" value="von Willebrand factor, type A domain"/>
    <property type="match status" value="3"/>
</dbReference>
<dbReference type="PRINTS" id="PR00453">
    <property type="entry name" value="VWFADOMAIN"/>
</dbReference>
<dbReference type="SUPFAM" id="SSF53300">
    <property type="entry name" value="vWA-like"/>
    <property type="match status" value="3"/>
</dbReference>
<dbReference type="EMBL" id="JAIWYP010000005">
    <property type="protein sequence ID" value="KAH3828049.1"/>
    <property type="molecule type" value="Genomic_DNA"/>
</dbReference>
<feature type="domain" description="VWFA" evidence="6">
    <location>
        <begin position="154"/>
        <end position="329"/>
    </location>
</feature>
<evidence type="ECO:0000259" key="6">
    <source>
        <dbReference type="PROSITE" id="PS50234"/>
    </source>
</evidence>
<feature type="domain" description="VWFA" evidence="6">
    <location>
        <begin position="543"/>
        <end position="717"/>
    </location>
</feature>
<evidence type="ECO:0000256" key="1">
    <source>
        <dbReference type="ARBA" id="ARBA00004613"/>
    </source>
</evidence>
<feature type="domain" description="VWFA" evidence="6">
    <location>
        <begin position="944"/>
        <end position="1115"/>
    </location>
</feature>
<dbReference type="Pfam" id="PF24748">
    <property type="entry name" value="Galaxin_repeat"/>
    <property type="match status" value="7"/>
</dbReference>
<name>A0A9D4JYS5_DREPO</name>
<keyword evidence="2" id="KW-0964">Secreted</keyword>
<evidence type="ECO:0000256" key="5">
    <source>
        <dbReference type="ARBA" id="ARBA00023180"/>
    </source>
</evidence>
<dbReference type="Pfam" id="PF00092">
    <property type="entry name" value="VWA"/>
    <property type="match status" value="3"/>
</dbReference>
<evidence type="ECO:0000256" key="3">
    <source>
        <dbReference type="ARBA" id="ARBA00022729"/>
    </source>
</evidence>
<proteinExistence type="predicted"/>
<dbReference type="FunFam" id="3.40.50.410:FF:000004">
    <property type="entry name" value="collagen alpha-6(VI) chain"/>
    <property type="match status" value="2"/>
</dbReference>
<dbReference type="PANTHER" id="PTHR24020">
    <property type="entry name" value="COLLAGEN ALPHA"/>
    <property type="match status" value="1"/>
</dbReference>
<keyword evidence="8" id="KW-1185">Reference proteome</keyword>
<dbReference type="InterPro" id="IPR002035">
    <property type="entry name" value="VWF_A"/>
</dbReference>
<dbReference type="PANTHER" id="PTHR24020:SF84">
    <property type="entry name" value="VWFA DOMAIN-CONTAINING PROTEIN"/>
    <property type="match status" value="1"/>
</dbReference>
<gene>
    <name evidence="7" type="ORF">DPMN_129998</name>
</gene>
<evidence type="ECO:0000256" key="2">
    <source>
        <dbReference type="ARBA" id="ARBA00022525"/>
    </source>
</evidence>
<comment type="caution">
    <text evidence="7">The sequence shown here is derived from an EMBL/GenBank/DDBJ whole genome shotgun (WGS) entry which is preliminary data.</text>
</comment>
<dbReference type="InterPro" id="IPR056601">
    <property type="entry name" value="Galaxin_dom"/>
</dbReference>
<keyword evidence="3" id="KW-0732">Signal</keyword>
<evidence type="ECO:0000313" key="7">
    <source>
        <dbReference type="EMBL" id="KAH3828049.1"/>
    </source>
</evidence>
<accession>A0A9D4JYS5</accession>
<keyword evidence="4" id="KW-0677">Repeat</keyword>
<dbReference type="InterPro" id="IPR036465">
    <property type="entry name" value="vWFA_dom_sf"/>
</dbReference>
<dbReference type="SMART" id="SM00327">
    <property type="entry name" value="VWA"/>
    <property type="match status" value="3"/>
</dbReference>
<reference evidence="7" key="1">
    <citation type="journal article" date="2019" name="bioRxiv">
        <title>The Genome of the Zebra Mussel, Dreissena polymorpha: A Resource for Invasive Species Research.</title>
        <authorList>
            <person name="McCartney M.A."/>
            <person name="Auch B."/>
            <person name="Kono T."/>
            <person name="Mallez S."/>
            <person name="Zhang Y."/>
            <person name="Obille A."/>
            <person name="Becker A."/>
            <person name="Abrahante J.E."/>
            <person name="Garbe J."/>
            <person name="Badalamenti J.P."/>
            <person name="Herman A."/>
            <person name="Mangelson H."/>
            <person name="Liachko I."/>
            <person name="Sullivan S."/>
            <person name="Sone E.D."/>
            <person name="Koren S."/>
            <person name="Silverstein K.A.T."/>
            <person name="Beckman K.B."/>
            <person name="Gohl D.M."/>
        </authorList>
    </citation>
    <scope>NUCLEOTIDE SEQUENCE</scope>
    <source>
        <strain evidence="7">Duluth1</strain>
        <tissue evidence="7">Whole animal</tissue>
    </source>
</reference>
<dbReference type="InterPro" id="IPR050525">
    <property type="entry name" value="ECM_Assembly_Org"/>
</dbReference>
<keyword evidence="5" id="KW-0325">Glycoprotein</keyword>
<dbReference type="PROSITE" id="PS50234">
    <property type="entry name" value="VWFA"/>
    <property type="match status" value="3"/>
</dbReference>
<organism evidence="7 8">
    <name type="scientific">Dreissena polymorpha</name>
    <name type="common">Zebra mussel</name>
    <name type="synonym">Mytilus polymorpha</name>
    <dbReference type="NCBI Taxonomy" id="45954"/>
    <lineage>
        <taxon>Eukaryota</taxon>
        <taxon>Metazoa</taxon>
        <taxon>Spiralia</taxon>
        <taxon>Lophotrochozoa</taxon>
        <taxon>Mollusca</taxon>
        <taxon>Bivalvia</taxon>
        <taxon>Autobranchia</taxon>
        <taxon>Heteroconchia</taxon>
        <taxon>Euheterodonta</taxon>
        <taxon>Imparidentia</taxon>
        <taxon>Neoheterodontei</taxon>
        <taxon>Myida</taxon>
        <taxon>Dreissenoidea</taxon>
        <taxon>Dreissenidae</taxon>
        <taxon>Dreissena</taxon>
    </lineage>
</organism>
<protein>
    <recommendedName>
        <fullName evidence="6">VWFA domain-containing protein</fullName>
    </recommendedName>
</protein>
<reference evidence="7" key="2">
    <citation type="submission" date="2020-11" db="EMBL/GenBank/DDBJ databases">
        <authorList>
            <person name="McCartney M.A."/>
            <person name="Auch B."/>
            <person name="Kono T."/>
            <person name="Mallez S."/>
            <person name="Becker A."/>
            <person name="Gohl D.M."/>
            <person name="Silverstein K.A.T."/>
            <person name="Koren S."/>
            <person name="Bechman K.B."/>
            <person name="Herman A."/>
            <person name="Abrahante J.E."/>
            <person name="Garbe J."/>
        </authorList>
    </citation>
    <scope>NUCLEOTIDE SEQUENCE</scope>
    <source>
        <strain evidence="7">Duluth1</strain>
        <tissue evidence="7">Whole animal</tissue>
    </source>
</reference>
<dbReference type="Proteomes" id="UP000828390">
    <property type="component" value="Unassembled WGS sequence"/>
</dbReference>